<dbReference type="PANTHER" id="PTHR35526:SF3">
    <property type="entry name" value="ANTI-SIGMA-F FACTOR RSBW"/>
    <property type="match status" value="1"/>
</dbReference>
<dbReference type="Pfam" id="PF13581">
    <property type="entry name" value="HATPase_c_2"/>
    <property type="match status" value="1"/>
</dbReference>
<dbReference type="CDD" id="cd16936">
    <property type="entry name" value="HATPase_RsbW-like"/>
    <property type="match status" value="1"/>
</dbReference>
<gene>
    <name evidence="3" type="ORF">FHR36_004597</name>
</gene>
<dbReference type="Gene3D" id="3.30.565.10">
    <property type="entry name" value="Histidine kinase-like ATPase, C-terminal domain"/>
    <property type="match status" value="1"/>
</dbReference>
<dbReference type="Proteomes" id="UP001206483">
    <property type="component" value="Unassembled WGS sequence"/>
</dbReference>
<organism evidence="3 4">
    <name type="scientific">Kitasatospora paracochleata</name>
    <dbReference type="NCBI Taxonomy" id="58354"/>
    <lineage>
        <taxon>Bacteria</taxon>
        <taxon>Bacillati</taxon>
        <taxon>Actinomycetota</taxon>
        <taxon>Actinomycetes</taxon>
        <taxon>Kitasatosporales</taxon>
        <taxon>Streptomycetaceae</taxon>
        <taxon>Kitasatospora</taxon>
    </lineage>
</organism>
<keyword evidence="4" id="KW-1185">Reference proteome</keyword>
<dbReference type="InterPro" id="IPR050267">
    <property type="entry name" value="Anti-sigma-factor_SerPK"/>
</dbReference>
<dbReference type="InterPro" id="IPR003594">
    <property type="entry name" value="HATPase_dom"/>
</dbReference>
<evidence type="ECO:0000256" key="1">
    <source>
        <dbReference type="ARBA" id="ARBA00022527"/>
    </source>
</evidence>
<dbReference type="SUPFAM" id="SSF55874">
    <property type="entry name" value="ATPase domain of HSP90 chaperone/DNA topoisomerase II/histidine kinase"/>
    <property type="match status" value="1"/>
</dbReference>
<dbReference type="PANTHER" id="PTHR35526">
    <property type="entry name" value="ANTI-SIGMA-F FACTOR RSBW-RELATED"/>
    <property type="match status" value="1"/>
</dbReference>
<proteinExistence type="predicted"/>
<dbReference type="InterPro" id="IPR036890">
    <property type="entry name" value="HATPase_C_sf"/>
</dbReference>
<protein>
    <submittedName>
        <fullName evidence="3">Anti-sigma regulatory factor (Ser/Thr protein kinase)</fullName>
    </submittedName>
</protein>
<feature type="domain" description="Histidine kinase/HSP90-like ATPase" evidence="2">
    <location>
        <begin position="15"/>
        <end position="115"/>
    </location>
</feature>
<evidence type="ECO:0000313" key="4">
    <source>
        <dbReference type="Proteomes" id="UP001206483"/>
    </source>
</evidence>
<evidence type="ECO:0000259" key="2">
    <source>
        <dbReference type="Pfam" id="PF13581"/>
    </source>
</evidence>
<evidence type="ECO:0000313" key="3">
    <source>
        <dbReference type="EMBL" id="MCP2311434.1"/>
    </source>
</evidence>
<accession>A0ABT1J2G3</accession>
<reference evidence="3 4" key="1">
    <citation type="submission" date="2022-06" db="EMBL/GenBank/DDBJ databases">
        <title>Sequencing the genomes of 1000 actinobacteria strains.</title>
        <authorList>
            <person name="Klenk H.-P."/>
        </authorList>
    </citation>
    <scope>NUCLEOTIDE SEQUENCE [LARGE SCALE GENOMIC DNA]</scope>
    <source>
        <strain evidence="3 4">DSM 41656</strain>
    </source>
</reference>
<sequence length="139" mass="14588">MTGQPAERIAGCVMPASARSAPAMRRFVVSTAGRWGIPVDAIDTLALVVTELVTNVHLHSGSPDVTVLLVVDGPTVTVEVSDFGRWVSRTAPRRVAEDAGASCGRGLDLVKRISSWWLAFLSPAGTRIVARVPVDGAVG</sequence>
<comment type="caution">
    <text evidence="3">The sequence shown here is derived from an EMBL/GenBank/DDBJ whole genome shotgun (WGS) entry which is preliminary data.</text>
</comment>
<dbReference type="EMBL" id="JAMZDX010000004">
    <property type="protein sequence ID" value="MCP2311434.1"/>
    <property type="molecule type" value="Genomic_DNA"/>
</dbReference>
<keyword evidence="1" id="KW-0418">Kinase</keyword>
<keyword evidence="1" id="KW-0808">Transferase</keyword>
<keyword evidence="1" id="KW-0723">Serine/threonine-protein kinase</keyword>
<dbReference type="RefSeq" id="WP_253800043.1">
    <property type="nucleotide sequence ID" value="NZ_BAAAUB010000009.1"/>
</dbReference>
<name>A0ABT1J2G3_9ACTN</name>